<reference evidence="1 2" key="1">
    <citation type="journal article" date="2019" name="Int. J. Syst. Evol. Microbiol.">
        <title>The Global Catalogue of Microorganisms (GCM) 10K type strain sequencing project: providing services to taxonomists for standard genome sequencing and annotation.</title>
        <authorList>
            <consortium name="The Broad Institute Genomics Platform"/>
            <consortium name="The Broad Institute Genome Sequencing Center for Infectious Disease"/>
            <person name="Wu L."/>
            <person name="Ma J."/>
        </authorList>
    </citation>
    <scope>NUCLEOTIDE SEQUENCE [LARGE SCALE GENOMIC DNA]</scope>
    <source>
        <strain evidence="1 2">JCM 13004</strain>
    </source>
</reference>
<dbReference type="Proteomes" id="UP001500037">
    <property type="component" value="Unassembled WGS sequence"/>
</dbReference>
<name>A0ABN1WWK6_9ACTN</name>
<protein>
    <submittedName>
        <fullName evidence="1">Uncharacterized protein</fullName>
    </submittedName>
</protein>
<organism evidence="1 2">
    <name type="scientific">Kitasatospora nipponensis</name>
    <dbReference type="NCBI Taxonomy" id="258049"/>
    <lineage>
        <taxon>Bacteria</taxon>
        <taxon>Bacillati</taxon>
        <taxon>Actinomycetota</taxon>
        <taxon>Actinomycetes</taxon>
        <taxon>Kitasatosporales</taxon>
        <taxon>Streptomycetaceae</taxon>
        <taxon>Kitasatospora</taxon>
    </lineage>
</organism>
<evidence type="ECO:0000313" key="2">
    <source>
        <dbReference type="Proteomes" id="UP001500037"/>
    </source>
</evidence>
<dbReference type="EMBL" id="BAAALF010000175">
    <property type="protein sequence ID" value="GAA1266205.1"/>
    <property type="molecule type" value="Genomic_DNA"/>
</dbReference>
<evidence type="ECO:0000313" key="1">
    <source>
        <dbReference type="EMBL" id="GAA1266205.1"/>
    </source>
</evidence>
<sequence length="216" mass="24678">MNASWGYLIGAAVTGLSLLFNQWRSDRREQARIAHERAQVAAQWQKSREEERERWAREDARRWVLERRQASVELLGRLEPWVQNLRRWANPYPLDSKEQIAEERRALRAFDWQEASTGVHSAWAILEIVGSDELRQSYQSLVAQMFATQAFVVGTFEQEQADRMVAVVNERYGNLLDAIRHDLGVIGGREMAKAGDGEAWTIEGPAASRSQLPSGD</sequence>
<accession>A0ABN1WWK6</accession>
<gene>
    <name evidence="1" type="ORF">GCM10009665_64060</name>
</gene>
<proteinExistence type="predicted"/>
<comment type="caution">
    <text evidence="1">The sequence shown here is derived from an EMBL/GenBank/DDBJ whole genome shotgun (WGS) entry which is preliminary data.</text>
</comment>
<keyword evidence="2" id="KW-1185">Reference proteome</keyword>